<dbReference type="GO" id="GO:0032259">
    <property type="term" value="P:methylation"/>
    <property type="evidence" value="ECO:0007669"/>
    <property type="project" value="UniProtKB-KW"/>
</dbReference>
<name>A0ABT0Q0L7_9RHOB</name>
<dbReference type="CDD" id="cd02440">
    <property type="entry name" value="AdoMet_MTases"/>
    <property type="match status" value="1"/>
</dbReference>
<evidence type="ECO:0000259" key="3">
    <source>
        <dbReference type="Pfam" id="PF13649"/>
    </source>
</evidence>
<organism evidence="4 5">
    <name type="scientific">Ruegeria spongiae</name>
    <dbReference type="NCBI Taxonomy" id="2942209"/>
    <lineage>
        <taxon>Bacteria</taxon>
        <taxon>Pseudomonadati</taxon>
        <taxon>Pseudomonadota</taxon>
        <taxon>Alphaproteobacteria</taxon>
        <taxon>Rhodobacterales</taxon>
        <taxon>Roseobacteraceae</taxon>
        <taxon>Ruegeria</taxon>
    </lineage>
</organism>
<accession>A0ABT0Q0L7</accession>
<protein>
    <submittedName>
        <fullName evidence="4">Class I SAM-dependent methyltransferase</fullName>
    </submittedName>
</protein>
<dbReference type="Proteomes" id="UP001203880">
    <property type="component" value="Unassembled WGS sequence"/>
</dbReference>
<evidence type="ECO:0000256" key="1">
    <source>
        <dbReference type="ARBA" id="ARBA00022603"/>
    </source>
</evidence>
<gene>
    <name evidence="4" type="ORF">M3P21_07750</name>
</gene>
<dbReference type="EMBL" id="JAMFMB010000007">
    <property type="protein sequence ID" value="MCL6283426.1"/>
    <property type="molecule type" value="Genomic_DNA"/>
</dbReference>
<feature type="domain" description="Methyltransferase" evidence="3">
    <location>
        <begin position="51"/>
        <end position="141"/>
    </location>
</feature>
<keyword evidence="5" id="KW-1185">Reference proteome</keyword>
<dbReference type="RefSeq" id="WP_249708447.1">
    <property type="nucleotide sequence ID" value="NZ_JAMFMB010000007.1"/>
</dbReference>
<dbReference type="InterPro" id="IPR029063">
    <property type="entry name" value="SAM-dependent_MTases_sf"/>
</dbReference>
<keyword evidence="2" id="KW-0808">Transferase</keyword>
<dbReference type="Pfam" id="PF13649">
    <property type="entry name" value="Methyltransf_25"/>
    <property type="match status" value="1"/>
</dbReference>
<sequence length="206" mass="22905">MSGKALSDLARRTQQVYERNAERFVRARPRTLEERPWLDRFGALLPDRADILDLGCGSGEPIATYFLGLGHRVVGIDASNAMIRIARQRHPEGDWLLGDMRTLNLAGQFDGIIGWNSFFHLTQAEQRDVLPRLARHLRTDGALLLTVGPEAGEVAGKVGNDPVYHASLSPREYADILAEQGLQIVAFTRQDPECYGMTVLLAQKRG</sequence>
<dbReference type="PANTHER" id="PTHR43861:SF1">
    <property type="entry name" value="TRANS-ACONITATE 2-METHYLTRANSFERASE"/>
    <property type="match status" value="1"/>
</dbReference>
<evidence type="ECO:0000313" key="5">
    <source>
        <dbReference type="Proteomes" id="UP001203880"/>
    </source>
</evidence>
<dbReference type="InterPro" id="IPR041698">
    <property type="entry name" value="Methyltransf_25"/>
</dbReference>
<reference evidence="4" key="1">
    <citation type="submission" date="2022-05" db="EMBL/GenBank/DDBJ databases">
        <authorList>
            <person name="Park J.-S."/>
        </authorList>
    </citation>
    <scope>NUCLEOTIDE SEQUENCE</scope>
    <source>
        <strain evidence="4">2012CJ41-6</strain>
    </source>
</reference>
<keyword evidence="1 4" id="KW-0489">Methyltransferase</keyword>
<dbReference type="SUPFAM" id="SSF53335">
    <property type="entry name" value="S-adenosyl-L-methionine-dependent methyltransferases"/>
    <property type="match status" value="1"/>
</dbReference>
<dbReference type="PANTHER" id="PTHR43861">
    <property type="entry name" value="TRANS-ACONITATE 2-METHYLTRANSFERASE-RELATED"/>
    <property type="match status" value="1"/>
</dbReference>
<evidence type="ECO:0000256" key="2">
    <source>
        <dbReference type="ARBA" id="ARBA00022679"/>
    </source>
</evidence>
<proteinExistence type="predicted"/>
<comment type="caution">
    <text evidence="4">The sequence shown here is derived from an EMBL/GenBank/DDBJ whole genome shotgun (WGS) entry which is preliminary data.</text>
</comment>
<dbReference type="Gene3D" id="3.40.50.150">
    <property type="entry name" value="Vaccinia Virus protein VP39"/>
    <property type="match status" value="1"/>
</dbReference>
<dbReference type="GO" id="GO:0008168">
    <property type="term" value="F:methyltransferase activity"/>
    <property type="evidence" value="ECO:0007669"/>
    <property type="project" value="UniProtKB-KW"/>
</dbReference>
<evidence type="ECO:0000313" key="4">
    <source>
        <dbReference type="EMBL" id="MCL6283426.1"/>
    </source>
</evidence>